<organism evidence="1 2">
    <name type="scientific">Paraflavitalea soli</name>
    <dbReference type="NCBI Taxonomy" id="2315862"/>
    <lineage>
        <taxon>Bacteria</taxon>
        <taxon>Pseudomonadati</taxon>
        <taxon>Bacteroidota</taxon>
        <taxon>Chitinophagia</taxon>
        <taxon>Chitinophagales</taxon>
        <taxon>Chitinophagaceae</taxon>
        <taxon>Paraflavitalea</taxon>
    </lineage>
</organism>
<dbReference type="InterPro" id="IPR029058">
    <property type="entry name" value="AB_hydrolase_fold"/>
</dbReference>
<proteinExistence type="predicted"/>
<dbReference type="EMBL" id="CP032157">
    <property type="protein sequence ID" value="AXY78332.1"/>
    <property type="molecule type" value="Genomic_DNA"/>
</dbReference>
<dbReference type="KEGG" id="pseg:D3H65_31980"/>
<accession>A0A3B7MUX6</accession>
<evidence type="ECO:0000313" key="1">
    <source>
        <dbReference type="EMBL" id="AXY78332.1"/>
    </source>
</evidence>
<dbReference type="Gene3D" id="3.40.50.1820">
    <property type="entry name" value="alpha/beta hydrolase"/>
    <property type="match status" value="1"/>
</dbReference>
<dbReference type="SUPFAM" id="SSF53474">
    <property type="entry name" value="alpha/beta-Hydrolases"/>
    <property type="match status" value="1"/>
</dbReference>
<dbReference type="InterPro" id="IPR010662">
    <property type="entry name" value="RBBP9/YdeN"/>
</dbReference>
<keyword evidence="2" id="KW-1185">Reference proteome</keyword>
<dbReference type="AlphaFoldDB" id="A0A3B7MUX6"/>
<dbReference type="OrthoDB" id="9804993at2"/>
<dbReference type="RefSeq" id="WP_119054204.1">
    <property type="nucleotide sequence ID" value="NZ_CP032157.1"/>
</dbReference>
<reference evidence="1 2" key="1">
    <citation type="submission" date="2018-09" db="EMBL/GenBank/DDBJ databases">
        <title>Genome sequencing of strain 6GH32-13.</title>
        <authorList>
            <person name="Weon H.-Y."/>
            <person name="Heo J."/>
            <person name="Kwon S.-W."/>
        </authorList>
    </citation>
    <scope>NUCLEOTIDE SEQUENCE [LARGE SCALE GENOMIC DNA]</scope>
    <source>
        <strain evidence="1 2">5GH32-13</strain>
    </source>
</reference>
<dbReference type="Proteomes" id="UP000263900">
    <property type="component" value="Chromosome"/>
</dbReference>
<dbReference type="GO" id="GO:0016787">
    <property type="term" value="F:hydrolase activity"/>
    <property type="evidence" value="ECO:0007669"/>
    <property type="project" value="UniProtKB-KW"/>
</dbReference>
<name>A0A3B7MUX6_9BACT</name>
<dbReference type="Pfam" id="PF06821">
    <property type="entry name" value="Ser_hydrolase"/>
    <property type="match status" value="1"/>
</dbReference>
<keyword evidence="1" id="KW-0378">Hydrolase</keyword>
<evidence type="ECO:0000313" key="2">
    <source>
        <dbReference type="Proteomes" id="UP000263900"/>
    </source>
</evidence>
<sequence length="175" mass="19412">MNPIIFILPGLNNSGPQHWQTQWETAYGFTRIEQLDWDTPVCEDWINTIDAAVTQHAPHKVILVGHSLACCTIVRWAARYNRVIKGALLVGPSDVDAPSYPPGTTGFMPMPLNKLPFPSITVASTNDMYVTMERAQQFADAWGSRLVNVGDYGHINSASNLGLWPEGMALLQQLY</sequence>
<gene>
    <name evidence="1" type="ORF">D3H65_31980</name>
</gene>
<protein>
    <submittedName>
        <fullName evidence="1">Alpha/beta hydrolase</fullName>
    </submittedName>
</protein>